<evidence type="ECO:0000313" key="2">
    <source>
        <dbReference type="EMBL" id="GFT92645.1"/>
    </source>
</evidence>
<accession>A0A8X6Q257</accession>
<protein>
    <submittedName>
        <fullName evidence="2">Uncharacterized protein</fullName>
    </submittedName>
</protein>
<gene>
    <name evidence="2" type="primary">NCL1_40553</name>
    <name evidence="2" type="ORF">NPIL_170801</name>
</gene>
<reference evidence="2" key="1">
    <citation type="submission" date="2020-08" db="EMBL/GenBank/DDBJ databases">
        <title>Multicomponent nature underlies the extraordinary mechanical properties of spider dragline silk.</title>
        <authorList>
            <person name="Kono N."/>
            <person name="Nakamura H."/>
            <person name="Mori M."/>
            <person name="Yoshida Y."/>
            <person name="Ohtoshi R."/>
            <person name="Malay A.D."/>
            <person name="Moran D.A.P."/>
            <person name="Tomita M."/>
            <person name="Numata K."/>
            <person name="Arakawa K."/>
        </authorList>
    </citation>
    <scope>NUCLEOTIDE SEQUENCE</scope>
</reference>
<keyword evidence="3" id="KW-1185">Reference proteome</keyword>
<dbReference type="EMBL" id="BMAW01074535">
    <property type="protein sequence ID" value="GFT92645.1"/>
    <property type="molecule type" value="Genomic_DNA"/>
</dbReference>
<dbReference type="OrthoDB" id="6425416at2759"/>
<feature type="chain" id="PRO_5036455823" evidence="1">
    <location>
        <begin position="18"/>
        <end position="234"/>
    </location>
</feature>
<dbReference type="AlphaFoldDB" id="A0A8X6Q257"/>
<keyword evidence="1" id="KW-0732">Signal</keyword>
<organism evidence="2 3">
    <name type="scientific">Nephila pilipes</name>
    <name type="common">Giant wood spider</name>
    <name type="synonym">Nephila maculata</name>
    <dbReference type="NCBI Taxonomy" id="299642"/>
    <lineage>
        <taxon>Eukaryota</taxon>
        <taxon>Metazoa</taxon>
        <taxon>Ecdysozoa</taxon>
        <taxon>Arthropoda</taxon>
        <taxon>Chelicerata</taxon>
        <taxon>Arachnida</taxon>
        <taxon>Araneae</taxon>
        <taxon>Araneomorphae</taxon>
        <taxon>Entelegynae</taxon>
        <taxon>Araneoidea</taxon>
        <taxon>Nephilidae</taxon>
        <taxon>Nephila</taxon>
    </lineage>
</organism>
<evidence type="ECO:0000256" key="1">
    <source>
        <dbReference type="SAM" id="SignalP"/>
    </source>
</evidence>
<proteinExistence type="predicted"/>
<sequence>MLIFTLFISVLVKVTLGAVTCSVDPLEVCREPTLFNRIPLSAEEFSELCPNVLEYVRCYREYDESCSDNETNYFYDEEYESIHDLLIELCNPGSLIHKVVAENLKCLNETFSDTLCVEESETVLVPYKEFLQEGSNSEDFKLPPRIYCLRDILDGTCIINDISMKCPPAVKIASVEILRRSYYVQESCSIEHAKELLDEMDDFKLKDKTKDYVTEVLRKLVETESFIPFFSILL</sequence>
<name>A0A8X6Q257_NEPPI</name>
<evidence type="ECO:0000313" key="3">
    <source>
        <dbReference type="Proteomes" id="UP000887013"/>
    </source>
</evidence>
<dbReference type="Proteomes" id="UP000887013">
    <property type="component" value="Unassembled WGS sequence"/>
</dbReference>
<feature type="signal peptide" evidence="1">
    <location>
        <begin position="1"/>
        <end position="17"/>
    </location>
</feature>
<comment type="caution">
    <text evidence="2">The sequence shown here is derived from an EMBL/GenBank/DDBJ whole genome shotgun (WGS) entry which is preliminary data.</text>
</comment>